<sequence length="275" mass="31752">MQAQDKYDSLLPLGAYILINCVNDFVNYLSNDILFNALDRLIIAAGQHKWSIVCPSLFDQITNALKKFSHDIISLWINKLLSQSSQHDIQTIIALCHFLEEKHHEFENIQRLDQNIILLIKTAFSNHQLLPSNSTTFKGFLLDKDIEINSIPVILFPLIITLYGGLTRDDQTVVFNSSHIHQESTALTPMLIRFLSGNDRNKQDQNLKKQECIKSFVIRIEKHDEYTETVDLCITTICFYNIEYVQENLKIISNSFLHMCTNINVVGRRITRPDK</sequence>
<evidence type="ECO:0000313" key="1">
    <source>
        <dbReference type="EMBL" id="CAF1342011.1"/>
    </source>
</evidence>
<dbReference type="Proteomes" id="UP000663854">
    <property type="component" value="Unassembled WGS sequence"/>
</dbReference>
<dbReference type="Proteomes" id="UP000663889">
    <property type="component" value="Unassembled WGS sequence"/>
</dbReference>
<evidence type="ECO:0000313" key="3">
    <source>
        <dbReference type="EMBL" id="CAF1455464.1"/>
    </source>
</evidence>
<evidence type="ECO:0000313" key="8">
    <source>
        <dbReference type="Proteomes" id="UP000663870"/>
    </source>
</evidence>
<gene>
    <name evidence="5" type="ORF">FNK824_LOCUS11999</name>
    <name evidence="6" type="ORF">JBS370_LOCUS33908</name>
    <name evidence="4" type="ORF">JXQ802_LOCUS47893</name>
    <name evidence="1" type="ORF">PYM288_LOCUS31944</name>
    <name evidence="2" type="ORF">SEV965_LOCUS30561</name>
    <name evidence="3" type="ORF">ZHD862_LOCUS35455</name>
</gene>
<dbReference type="EMBL" id="CAJNOH010003594">
    <property type="protein sequence ID" value="CAF1342011.1"/>
    <property type="molecule type" value="Genomic_DNA"/>
</dbReference>
<dbReference type="Proteomes" id="UP000663874">
    <property type="component" value="Unassembled WGS sequence"/>
</dbReference>
<name>A0A815PXX3_9BILA</name>
<evidence type="ECO:0000313" key="5">
    <source>
        <dbReference type="EMBL" id="CAF3746544.1"/>
    </source>
</evidence>
<organism evidence="3 7">
    <name type="scientific">Rotaria sordida</name>
    <dbReference type="NCBI Taxonomy" id="392033"/>
    <lineage>
        <taxon>Eukaryota</taxon>
        <taxon>Metazoa</taxon>
        <taxon>Spiralia</taxon>
        <taxon>Gnathifera</taxon>
        <taxon>Rotifera</taxon>
        <taxon>Eurotatoria</taxon>
        <taxon>Bdelloidea</taxon>
        <taxon>Philodinida</taxon>
        <taxon>Philodinidae</taxon>
        <taxon>Rotaria</taxon>
    </lineage>
</organism>
<dbReference type="EMBL" id="CAJNOL010004944">
    <property type="protein sequence ID" value="CAF1597349.1"/>
    <property type="molecule type" value="Genomic_DNA"/>
</dbReference>
<dbReference type="EMBL" id="CAJNOT010005099">
    <property type="protein sequence ID" value="CAF1455464.1"/>
    <property type="molecule type" value="Genomic_DNA"/>
</dbReference>
<proteinExistence type="predicted"/>
<evidence type="ECO:0000313" key="2">
    <source>
        <dbReference type="EMBL" id="CAF1383940.1"/>
    </source>
</evidence>
<accession>A0A815PXX3</accession>
<dbReference type="EMBL" id="CAJOBD010010225">
    <property type="protein sequence ID" value="CAF4149384.1"/>
    <property type="molecule type" value="Genomic_DNA"/>
</dbReference>
<evidence type="ECO:0000313" key="7">
    <source>
        <dbReference type="Proteomes" id="UP000663864"/>
    </source>
</evidence>
<dbReference type="EMBL" id="CAJOBE010001468">
    <property type="protein sequence ID" value="CAF3746544.1"/>
    <property type="molecule type" value="Genomic_DNA"/>
</dbReference>
<dbReference type="Proteomes" id="UP000663870">
    <property type="component" value="Unassembled WGS sequence"/>
</dbReference>
<dbReference type="AlphaFoldDB" id="A0A815PXX3"/>
<dbReference type="Proteomes" id="UP000663864">
    <property type="component" value="Unassembled WGS sequence"/>
</dbReference>
<keyword evidence="8" id="KW-1185">Reference proteome</keyword>
<protein>
    <submittedName>
        <fullName evidence="3">Uncharacterized protein</fullName>
    </submittedName>
</protein>
<comment type="caution">
    <text evidence="3">The sequence shown here is derived from an EMBL/GenBank/DDBJ whole genome shotgun (WGS) entry which is preliminary data.</text>
</comment>
<reference evidence="3" key="1">
    <citation type="submission" date="2021-02" db="EMBL/GenBank/DDBJ databases">
        <authorList>
            <person name="Nowell W R."/>
        </authorList>
    </citation>
    <scope>NUCLEOTIDE SEQUENCE</scope>
</reference>
<dbReference type="EMBL" id="CAJNOU010003317">
    <property type="protein sequence ID" value="CAF1383940.1"/>
    <property type="molecule type" value="Genomic_DNA"/>
</dbReference>
<dbReference type="Proteomes" id="UP000663836">
    <property type="component" value="Unassembled WGS sequence"/>
</dbReference>
<evidence type="ECO:0000313" key="6">
    <source>
        <dbReference type="EMBL" id="CAF4149384.1"/>
    </source>
</evidence>
<evidence type="ECO:0000313" key="4">
    <source>
        <dbReference type="EMBL" id="CAF1597349.1"/>
    </source>
</evidence>